<keyword evidence="5" id="KW-1185">Reference proteome</keyword>
<proteinExistence type="predicted"/>
<dbReference type="EMBL" id="AMGW01000001">
    <property type="protein sequence ID" value="EXJ63869.1"/>
    <property type="molecule type" value="Genomic_DNA"/>
</dbReference>
<dbReference type="Gene3D" id="3.30.70.330">
    <property type="match status" value="1"/>
</dbReference>
<evidence type="ECO:0000259" key="3">
    <source>
        <dbReference type="PROSITE" id="PS50102"/>
    </source>
</evidence>
<dbReference type="PANTHER" id="PTHR45735:SF2">
    <property type="entry name" value="CLEAVAGE STIMULATION FACTOR SUBUNIT 2"/>
    <property type="match status" value="1"/>
</dbReference>
<evidence type="ECO:0000313" key="5">
    <source>
        <dbReference type="Proteomes" id="UP000019473"/>
    </source>
</evidence>
<dbReference type="InterPro" id="IPR025742">
    <property type="entry name" value="CSTF2_hinge"/>
</dbReference>
<dbReference type="SUPFAM" id="SSF54928">
    <property type="entry name" value="RNA-binding domain, RBD"/>
    <property type="match status" value="1"/>
</dbReference>
<dbReference type="HOGENOM" id="CLU_028601_0_1_1"/>
<dbReference type="PANTHER" id="PTHR45735">
    <property type="entry name" value="CLEAVAGE STIMULATION FACTOR SUBUNIT 2"/>
    <property type="match status" value="1"/>
</dbReference>
<dbReference type="OrthoDB" id="272703at2759"/>
<keyword evidence="1" id="KW-0694">RNA-binding</keyword>
<feature type="compositionally biased region" description="Pro residues" evidence="2">
    <location>
        <begin position="203"/>
        <end position="254"/>
    </location>
</feature>
<dbReference type="RefSeq" id="XP_007752436.1">
    <property type="nucleotide sequence ID" value="XM_007754246.1"/>
</dbReference>
<dbReference type="Gene3D" id="1.25.40.630">
    <property type="match status" value="1"/>
</dbReference>
<organism evidence="4 5">
    <name type="scientific">Cladophialophora yegresii CBS 114405</name>
    <dbReference type="NCBI Taxonomy" id="1182544"/>
    <lineage>
        <taxon>Eukaryota</taxon>
        <taxon>Fungi</taxon>
        <taxon>Dikarya</taxon>
        <taxon>Ascomycota</taxon>
        <taxon>Pezizomycotina</taxon>
        <taxon>Eurotiomycetes</taxon>
        <taxon>Chaetothyriomycetidae</taxon>
        <taxon>Chaetothyriales</taxon>
        <taxon>Herpotrichiellaceae</taxon>
        <taxon>Cladophialophora</taxon>
    </lineage>
</organism>
<dbReference type="VEuPathDB" id="FungiDB:A1O7_00204"/>
<dbReference type="Pfam" id="PF14304">
    <property type="entry name" value="CSTF_C"/>
    <property type="match status" value="1"/>
</dbReference>
<dbReference type="Pfam" id="PF14327">
    <property type="entry name" value="CSTF2_hinge"/>
    <property type="match status" value="1"/>
</dbReference>
<dbReference type="AlphaFoldDB" id="W9X068"/>
<dbReference type="InterPro" id="IPR012677">
    <property type="entry name" value="Nucleotide-bd_a/b_plait_sf"/>
</dbReference>
<evidence type="ECO:0000256" key="1">
    <source>
        <dbReference type="PROSITE-ProRule" id="PRU00176"/>
    </source>
</evidence>
<evidence type="ECO:0000313" key="4">
    <source>
        <dbReference type="EMBL" id="EXJ63869.1"/>
    </source>
</evidence>
<feature type="region of interest" description="Disordered" evidence="2">
    <location>
        <begin position="203"/>
        <end position="261"/>
    </location>
</feature>
<dbReference type="GO" id="GO:0005847">
    <property type="term" value="C:mRNA cleavage and polyadenylation specificity factor complex"/>
    <property type="evidence" value="ECO:0007669"/>
    <property type="project" value="TreeGrafter"/>
</dbReference>
<dbReference type="Pfam" id="PF00076">
    <property type="entry name" value="RRM_1"/>
    <property type="match status" value="1"/>
</dbReference>
<reference evidence="4 5" key="1">
    <citation type="submission" date="2013-03" db="EMBL/GenBank/DDBJ databases">
        <title>The Genome Sequence of Cladophialophora yegresii CBS 114405.</title>
        <authorList>
            <consortium name="The Broad Institute Genomics Platform"/>
            <person name="Cuomo C."/>
            <person name="de Hoog S."/>
            <person name="Gorbushina A."/>
            <person name="Walker B."/>
            <person name="Young S.K."/>
            <person name="Zeng Q."/>
            <person name="Gargeya S."/>
            <person name="Fitzgerald M."/>
            <person name="Haas B."/>
            <person name="Abouelleil A."/>
            <person name="Allen A.W."/>
            <person name="Alvarado L."/>
            <person name="Arachchi H.M."/>
            <person name="Berlin A.M."/>
            <person name="Chapman S.B."/>
            <person name="Gainer-Dewar J."/>
            <person name="Goldberg J."/>
            <person name="Griggs A."/>
            <person name="Gujja S."/>
            <person name="Hansen M."/>
            <person name="Howarth C."/>
            <person name="Imamovic A."/>
            <person name="Ireland A."/>
            <person name="Larimer J."/>
            <person name="McCowan C."/>
            <person name="Murphy C."/>
            <person name="Pearson M."/>
            <person name="Poon T.W."/>
            <person name="Priest M."/>
            <person name="Roberts A."/>
            <person name="Saif S."/>
            <person name="Shea T."/>
            <person name="Sisk P."/>
            <person name="Sykes S."/>
            <person name="Wortman J."/>
            <person name="Nusbaum C."/>
            <person name="Birren B."/>
        </authorList>
    </citation>
    <scope>NUCLEOTIDE SEQUENCE [LARGE SCALE GENOMIC DNA]</scope>
    <source>
        <strain evidence="4 5">CBS 114405</strain>
    </source>
</reference>
<gene>
    <name evidence="4" type="ORF">A1O7_00204</name>
</gene>
<dbReference type="Proteomes" id="UP000019473">
    <property type="component" value="Unassembled WGS sequence"/>
</dbReference>
<dbReference type="InterPro" id="IPR000504">
    <property type="entry name" value="RRM_dom"/>
</dbReference>
<dbReference type="GO" id="GO:0031124">
    <property type="term" value="P:mRNA 3'-end processing"/>
    <property type="evidence" value="ECO:0007669"/>
    <property type="project" value="InterPro"/>
</dbReference>
<name>W9X068_9EURO</name>
<feature type="region of interest" description="Disordered" evidence="2">
    <location>
        <begin position="82"/>
        <end position="102"/>
    </location>
</feature>
<evidence type="ECO:0000256" key="2">
    <source>
        <dbReference type="SAM" id="MobiDB-lite"/>
    </source>
</evidence>
<dbReference type="SMART" id="SM00360">
    <property type="entry name" value="RRM"/>
    <property type="match status" value="1"/>
</dbReference>
<dbReference type="PROSITE" id="PS50102">
    <property type="entry name" value="RRM"/>
    <property type="match status" value="1"/>
</dbReference>
<sequence>MAPGQSRSVFVGNIPFNLSEENIIRILNQVGTVVKFRLMTNPDTGKSKGFGFADFQDADQAASAVRNLNDYEIDGRKIRVDWPHNNEKDSVPTNYDQASAPPSDGLNAAAASVLPPLPPGVDLPPNLRATDAISQTLSTLPPPQLLDVLTQMKGLAISDPARATSLLKTAPQLSYAIFQALILMNLVDPKVLAQVVEQAARPPQPAAVPPPQPVPQQYPGYPPVMVPGQMPPRPPPQQYAPPALPQQQQPPPQQQPQISHQEMIQQVLAMDQRTIDSFSPAERAQIMQIRASMGVR</sequence>
<comment type="caution">
    <text evidence="4">The sequence shown here is derived from an EMBL/GenBank/DDBJ whole genome shotgun (WGS) entry which is preliminary data.</text>
</comment>
<dbReference type="eggNOG" id="KOG0108">
    <property type="taxonomic scope" value="Eukaryota"/>
</dbReference>
<dbReference type="GeneID" id="19174821"/>
<accession>W9X068</accession>
<dbReference type="CDD" id="cd12398">
    <property type="entry name" value="RRM_CSTF2_RNA15_like"/>
    <property type="match status" value="1"/>
</dbReference>
<protein>
    <recommendedName>
        <fullName evidence="3">RRM domain-containing protein</fullName>
    </recommendedName>
</protein>
<dbReference type="InterPro" id="IPR035979">
    <property type="entry name" value="RBD_domain_sf"/>
</dbReference>
<dbReference type="STRING" id="1182544.W9X068"/>
<dbReference type="InterPro" id="IPR026896">
    <property type="entry name" value="CSTF_C"/>
</dbReference>
<feature type="domain" description="RRM" evidence="3">
    <location>
        <begin position="7"/>
        <end position="85"/>
    </location>
</feature>
<dbReference type="GO" id="GO:0003729">
    <property type="term" value="F:mRNA binding"/>
    <property type="evidence" value="ECO:0007669"/>
    <property type="project" value="TreeGrafter"/>
</dbReference>